<dbReference type="AlphaFoldDB" id="A0AA38H977"/>
<dbReference type="PANTHER" id="PTHR42748">
    <property type="entry name" value="NITROGEN METABOLITE REPRESSION PROTEIN NMRA FAMILY MEMBER"/>
    <property type="match status" value="1"/>
</dbReference>
<gene>
    <name evidence="4" type="ORF">MKK02DRAFT_43857</name>
</gene>
<dbReference type="Proteomes" id="UP001164286">
    <property type="component" value="Unassembled WGS sequence"/>
</dbReference>
<evidence type="ECO:0000256" key="2">
    <source>
        <dbReference type="ARBA" id="ARBA00022857"/>
    </source>
</evidence>
<comment type="caution">
    <text evidence="4">The sequence shown here is derived from an EMBL/GenBank/DDBJ whole genome shotgun (WGS) entry which is preliminary data.</text>
</comment>
<dbReference type="EMBL" id="JAKWFO010000005">
    <property type="protein sequence ID" value="KAI9635179.1"/>
    <property type="molecule type" value="Genomic_DNA"/>
</dbReference>
<sequence>MSTSESTASKVILIYGATGNIGKVVIEELSRSAHPLAQDFTLVALTRDANSASTRRLAALPQVITKQIPADGMDKPGKAVAALGYEKGSVYGVFSCQGYVTPKEDTAQGIAIADMCADLGVQHLVYLSTNFGSAPDTGTEIFECKRRVETHLSTLSIPHVTLLHPAQFMDNLLPSAPTFLRMGRTLLIHHAFKTHPERKHQMVSTRDIGIAGARAFEEPGRWKVLDLAGDEIDMVELQQTYREVMGEEVDTPLGLRLVTGMGRRFIGTPRGVADFFDKIGYNVDIPQCRKDFPQVETLRQFFERNKPKEG</sequence>
<name>A0AA38H977_9TREE</name>
<keyword evidence="5" id="KW-1185">Reference proteome</keyword>
<protein>
    <recommendedName>
        <fullName evidence="3">NmrA-like domain-containing protein</fullName>
    </recommendedName>
</protein>
<reference evidence="4" key="1">
    <citation type="journal article" date="2022" name="G3 (Bethesda)">
        <title>High quality genome of the basidiomycete yeast Dioszegia hungarica PDD-24b-2 isolated from cloud water.</title>
        <authorList>
            <person name="Jarrige D."/>
            <person name="Haridas S."/>
            <person name="Bleykasten-Grosshans C."/>
            <person name="Joly M."/>
            <person name="Nadalig T."/>
            <person name="Sancelme M."/>
            <person name="Vuilleumier S."/>
            <person name="Grigoriev I.V."/>
            <person name="Amato P."/>
            <person name="Bringel F."/>
        </authorList>
    </citation>
    <scope>NUCLEOTIDE SEQUENCE</scope>
    <source>
        <strain evidence="4">PDD-24b-2</strain>
    </source>
</reference>
<dbReference type="Pfam" id="PF05368">
    <property type="entry name" value="NmrA"/>
    <property type="match status" value="1"/>
</dbReference>
<proteinExistence type="inferred from homology"/>
<organism evidence="4 5">
    <name type="scientific">Dioszegia hungarica</name>
    <dbReference type="NCBI Taxonomy" id="4972"/>
    <lineage>
        <taxon>Eukaryota</taxon>
        <taxon>Fungi</taxon>
        <taxon>Dikarya</taxon>
        <taxon>Basidiomycota</taxon>
        <taxon>Agaricomycotina</taxon>
        <taxon>Tremellomycetes</taxon>
        <taxon>Tremellales</taxon>
        <taxon>Bulleribasidiaceae</taxon>
        <taxon>Dioszegia</taxon>
    </lineage>
</organism>
<dbReference type="InterPro" id="IPR036291">
    <property type="entry name" value="NAD(P)-bd_dom_sf"/>
</dbReference>
<dbReference type="GeneID" id="77731850"/>
<dbReference type="InterPro" id="IPR008030">
    <property type="entry name" value="NmrA-like"/>
</dbReference>
<dbReference type="InterPro" id="IPR051164">
    <property type="entry name" value="NmrA-like_oxidored"/>
</dbReference>
<evidence type="ECO:0000256" key="1">
    <source>
        <dbReference type="ARBA" id="ARBA00006328"/>
    </source>
</evidence>
<keyword evidence="2" id="KW-0521">NADP</keyword>
<evidence type="ECO:0000313" key="4">
    <source>
        <dbReference type="EMBL" id="KAI9635179.1"/>
    </source>
</evidence>
<feature type="domain" description="NmrA-like" evidence="3">
    <location>
        <begin position="9"/>
        <end position="250"/>
    </location>
</feature>
<dbReference type="PANTHER" id="PTHR42748:SF7">
    <property type="entry name" value="NMRA LIKE REDOX SENSOR 1-RELATED"/>
    <property type="match status" value="1"/>
</dbReference>
<evidence type="ECO:0000259" key="3">
    <source>
        <dbReference type="Pfam" id="PF05368"/>
    </source>
</evidence>
<evidence type="ECO:0000313" key="5">
    <source>
        <dbReference type="Proteomes" id="UP001164286"/>
    </source>
</evidence>
<comment type="similarity">
    <text evidence="1">Belongs to the NmrA-type oxidoreductase family.</text>
</comment>
<dbReference type="GO" id="GO:0005634">
    <property type="term" value="C:nucleus"/>
    <property type="evidence" value="ECO:0007669"/>
    <property type="project" value="TreeGrafter"/>
</dbReference>
<accession>A0AA38H977</accession>
<dbReference type="RefSeq" id="XP_052944956.1">
    <property type="nucleotide sequence ID" value="XM_053092645.1"/>
</dbReference>
<dbReference type="Gene3D" id="3.40.50.720">
    <property type="entry name" value="NAD(P)-binding Rossmann-like Domain"/>
    <property type="match status" value="1"/>
</dbReference>
<dbReference type="SUPFAM" id="SSF51735">
    <property type="entry name" value="NAD(P)-binding Rossmann-fold domains"/>
    <property type="match status" value="1"/>
</dbReference>